<dbReference type="InterPro" id="IPR008906">
    <property type="entry name" value="HATC_C_dom"/>
</dbReference>
<comment type="caution">
    <text evidence="2">The sequence shown here is derived from an EMBL/GenBank/DDBJ whole genome shotgun (WGS) entry which is preliminary data.</text>
</comment>
<dbReference type="Proteomes" id="UP001044222">
    <property type="component" value="Chromosome 18"/>
</dbReference>
<dbReference type="PANTHER" id="PTHR45749">
    <property type="match status" value="1"/>
</dbReference>
<accession>A0A9D3LQP6</accession>
<dbReference type="PANTHER" id="PTHR45749:SF21">
    <property type="entry name" value="DUF4371 DOMAIN-CONTAINING PROTEIN"/>
    <property type="match status" value="1"/>
</dbReference>
<dbReference type="Pfam" id="PF05699">
    <property type="entry name" value="Dimer_Tnp_hAT"/>
    <property type="match status" value="1"/>
</dbReference>
<proteinExistence type="predicted"/>
<keyword evidence="3" id="KW-1185">Reference proteome</keyword>
<gene>
    <name evidence="2" type="ORF">ANANG_G00298830</name>
</gene>
<organism evidence="2 3">
    <name type="scientific">Anguilla anguilla</name>
    <name type="common">European freshwater eel</name>
    <name type="synonym">Muraena anguilla</name>
    <dbReference type="NCBI Taxonomy" id="7936"/>
    <lineage>
        <taxon>Eukaryota</taxon>
        <taxon>Metazoa</taxon>
        <taxon>Chordata</taxon>
        <taxon>Craniata</taxon>
        <taxon>Vertebrata</taxon>
        <taxon>Euteleostomi</taxon>
        <taxon>Actinopterygii</taxon>
        <taxon>Neopterygii</taxon>
        <taxon>Teleostei</taxon>
        <taxon>Anguilliformes</taxon>
        <taxon>Anguillidae</taxon>
        <taxon>Anguilla</taxon>
    </lineage>
</organism>
<sequence>MRCLRGVQSTATSFKERLAFLKERNMADSLINVGKLFRLFLTGPMSSASCERNCSCLRQFKTYTRNTVTQDRRSGIAKLNIERDINIDLDKVINQFDLCSSSGGRCLARH</sequence>
<evidence type="ECO:0000313" key="2">
    <source>
        <dbReference type="EMBL" id="KAG5830963.1"/>
    </source>
</evidence>
<evidence type="ECO:0000259" key="1">
    <source>
        <dbReference type="Pfam" id="PF05699"/>
    </source>
</evidence>
<name>A0A9D3LQP6_ANGAN</name>
<dbReference type="AlphaFoldDB" id="A0A9D3LQP6"/>
<dbReference type="EMBL" id="JAFIRN010000018">
    <property type="protein sequence ID" value="KAG5830963.1"/>
    <property type="molecule type" value="Genomic_DNA"/>
</dbReference>
<evidence type="ECO:0000313" key="3">
    <source>
        <dbReference type="Proteomes" id="UP001044222"/>
    </source>
</evidence>
<protein>
    <recommendedName>
        <fullName evidence="1">HAT C-terminal dimerisation domain-containing protein</fullName>
    </recommendedName>
</protein>
<reference evidence="2" key="1">
    <citation type="submission" date="2021-01" db="EMBL/GenBank/DDBJ databases">
        <title>A chromosome-scale assembly of European eel, Anguilla anguilla.</title>
        <authorList>
            <person name="Henkel C."/>
            <person name="Jong-Raadsen S.A."/>
            <person name="Dufour S."/>
            <person name="Weltzien F.-A."/>
            <person name="Palstra A.P."/>
            <person name="Pelster B."/>
            <person name="Spaink H.P."/>
            <person name="Van Den Thillart G.E."/>
            <person name="Jansen H."/>
            <person name="Zahm M."/>
            <person name="Klopp C."/>
            <person name="Cedric C."/>
            <person name="Louis A."/>
            <person name="Berthelot C."/>
            <person name="Parey E."/>
            <person name="Roest Crollius H."/>
            <person name="Montfort J."/>
            <person name="Robinson-Rechavi M."/>
            <person name="Bucao C."/>
            <person name="Bouchez O."/>
            <person name="Gislard M."/>
            <person name="Lluch J."/>
            <person name="Milhes M."/>
            <person name="Lampietro C."/>
            <person name="Lopez Roques C."/>
            <person name="Donnadieu C."/>
            <person name="Braasch I."/>
            <person name="Desvignes T."/>
            <person name="Postlethwait J."/>
            <person name="Bobe J."/>
            <person name="Guiguen Y."/>
            <person name="Dirks R."/>
        </authorList>
    </citation>
    <scope>NUCLEOTIDE SEQUENCE</scope>
    <source>
        <strain evidence="2">Tag_6206</strain>
        <tissue evidence="2">Liver</tissue>
    </source>
</reference>
<dbReference type="GO" id="GO:0046983">
    <property type="term" value="F:protein dimerization activity"/>
    <property type="evidence" value="ECO:0007669"/>
    <property type="project" value="InterPro"/>
</dbReference>
<feature type="domain" description="HAT C-terminal dimerisation" evidence="1">
    <location>
        <begin position="32"/>
        <end position="84"/>
    </location>
</feature>